<comment type="subcellular location">
    <subcellularLocation>
        <location evidence="1">Membrane</location>
        <topology evidence="1">Multi-pass membrane protein</topology>
    </subcellularLocation>
</comment>
<keyword evidence="4 5" id="KW-0472">Membrane</keyword>
<evidence type="ECO:0000256" key="2">
    <source>
        <dbReference type="ARBA" id="ARBA00022692"/>
    </source>
</evidence>
<evidence type="ECO:0000256" key="3">
    <source>
        <dbReference type="ARBA" id="ARBA00022989"/>
    </source>
</evidence>
<evidence type="ECO:0000256" key="5">
    <source>
        <dbReference type="SAM" id="Phobius"/>
    </source>
</evidence>
<feature type="transmembrane region" description="Helical" evidence="5">
    <location>
        <begin position="69"/>
        <end position="86"/>
    </location>
</feature>
<reference evidence="6 7" key="1">
    <citation type="submission" date="2018-11" db="EMBL/GenBank/DDBJ databases">
        <title>Genomic Encyclopedia of Type Strains, Phase IV (KMG-IV): sequencing the most valuable type-strain genomes for metagenomic binning, comparative biology and taxonomic classification.</title>
        <authorList>
            <person name="Goeker M."/>
        </authorList>
    </citation>
    <scope>NUCLEOTIDE SEQUENCE [LARGE SCALE GENOMIC DNA]</scope>
    <source>
        <strain evidence="6 7">DSM 29158</strain>
    </source>
</reference>
<sequence length="115" mass="12817">MHKHVVNGYVANDIIKSSLPKVKNDDGMATQFKEGFNLSRNMMKIAGYFELIGSVLLILSIFNKKFARLGALMINVIMGGAIYHHLKAGHGVKSTQSAMKYFLLNLITIIDSFKK</sequence>
<dbReference type="Pfam" id="PF13564">
    <property type="entry name" value="DoxX_2"/>
    <property type="match status" value="1"/>
</dbReference>
<dbReference type="GO" id="GO:0016020">
    <property type="term" value="C:membrane"/>
    <property type="evidence" value="ECO:0007669"/>
    <property type="project" value="UniProtKB-SubCell"/>
</dbReference>
<gene>
    <name evidence="6" type="ORF">EDD62_1169</name>
</gene>
<evidence type="ECO:0000256" key="1">
    <source>
        <dbReference type="ARBA" id="ARBA00004141"/>
    </source>
</evidence>
<evidence type="ECO:0000256" key="4">
    <source>
        <dbReference type="ARBA" id="ARBA00023136"/>
    </source>
</evidence>
<protein>
    <submittedName>
        <fullName evidence="6">DoxX-like protein</fullName>
    </submittedName>
</protein>
<dbReference type="RefSeq" id="WP_123807897.1">
    <property type="nucleotide sequence ID" value="NZ_RKRK01000003.1"/>
</dbReference>
<accession>A0A3N5BN88</accession>
<proteinExistence type="predicted"/>
<dbReference type="Proteomes" id="UP000277108">
    <property type="component" value="Unassembled WGS sequence"/>
</dbReference>
<evidence type="ECO:0000313" key="7">
    <source>
        <dbReference type="Proteomes" id="UP000277108"/>
    </source>
</evidence>
<keyword evidence="2 5" id="KW-0812">Transmembrane</keyword>
<feature type="transmembrane region" description="Helical" evidence="5">
    <location>
        <begin position="45"/>
        <end position="62"/>
    </location>
</feature>
<dbReference type="EMBL" id="RKRK01000003">
    <property type="protein sequence ID" value="RPF56530.1"/>
    <property type="molecule type" value="Genomic_DNA"/>
</dbReference>
<keyword evidence="7" id="KW-1185">Reference proteome</keyword>
<comment type="caution">
    <text evidence="6">The sequence shown here is derived from an EMBL/GenBank/DDBJ whole genome shotgun (WGS) entry which is preliminary data.</text>
</comment>
<name>A0A3N5BN88_9BACL</name>
<dbReference type="OrthoDB" id="2389644at2"/>
<dbReference type="InterPro" id="IPR032808">
    <property type="entry name" value="DoxX"/>
</dbReference>
<keyword evidence="3 5" id="KW-1133">Transmembrane helix</keyword>
<organism evidence="6 7">
    <name type="scientific">Abyssicoccus albus</name>
    <dbReference type="NCBI Taxonomy" id="1817405"/>
    <lineage>
        <taxon>Bacteria</taxon>
        <taxon>Bacillati</taxon>
        <taxon>Bacillota</taxon>
        <taxon>Bacilli</taxon>
        <taxon>Bacillales</taxon>
        <taxon>Abyssicoccaceae</taxon>
    </lineage>
</organism>
<dbReference type="AlphaFoldDB" id="A0A3N5BN88"/>
<evidence type="ECO:0000313" key="6">
    <source>
        <dbReference type="EMBL" id="RPF56530.1"/>
    </source>
</evidence>